<dbReference type="EMBL" id="JASCXX010000012">
    <property type="protein sequence ID" value="MDI6449714.1"/>
    <property type="molecule type" value="Genomic_DNA"/>
</dbReference>
<evidence type="ECO:0000313" key="2">
    <source>
        <dbReference type="EMBL" id="MDI6449714.1"/>
    </source>
</evidence>
<name>A0AAW6TZM0_9BACT</name>
<reference evidence="2" key="1">
    <citation type="submission" date="2023-05" db="EMBL/GenBank/DDBJ databases">
        <title>Anaerotaeda fermentans gen. nov., sp. nov., a novel anaerobic planctomycete of the new family within the order Sedimentisphaerales isolated from Taman Peninsula, Russia.</title>
        <authorList>
            <person name="Khomyakova M.A."/>
            <person name="Merkel A.Y."/>
            <person name="Slobodkin A.I."/>
        </authorList>
    </citation>
    <scope>NUCLEOTIDE SEQUENCE</scope>
    <source>
        <strain evidence="2">M17dextr</strain>
    </source>
</reference>
<feature type="region of interest" description="Disordered" evidence="1">
    <location>
        <begin position="425"/>
        <end position="445"/>
    </location>
</feature>
<proteinExistence type="predicted"/>
<dbReference type="Proteomes" id="UP001431776">
    <property type="component" value="Unassembled WGS sequence"/>
</dbReference>
<evidence type="ECO:0000313" key="3">
    <source>
        <dbReference type="Proteomes" id="UP001431776"/>
    </source>
</evidence>
<accession>A0AAW6TZM0</accession>
<evidence type="ECO:0000256" key="1">
    <source>
        <dbReference type="SAM" id="MobiDB-lite"/>
    </source>
</evidence>
<organism evidence="2 3">
    <name type="scientific">Anaerobaca lacustris</name>
    <dbReference type="NCBI Taxonomy" id="3044600"/>
    <lineage>
        <taxon>Bacteria</taxon>
        <taxon>Pseudomonadati</taxon>
        <taxon>Planctomycetota</taxon>
        <taxon>Phycisphaerae</taxon>
        <taxon>Sedimentisphaerales</taxon>
        <taxon>Anaerobacaceae</taxon>
        <taxon>Anaerobaca</taxon>
    </lineage>
</organism>
<dbReference type="RefSeq" id="WP_349245122.1">
    <property type="nucleotide sequence ID" value="NZ_JASCXX010000012.1"/>
</dbReference>
<feature type="compositionally biased region" description="Basic and acidic residues" evidence="1">
    <location>
        <begin position="435"/>
        <end position="445"/>
    </location>
</feature>
<protein>
    <submittedName>
        <fullName evidence="2">Uncharacterized protein</fullName>
    </submittedName>
</protein>
<sequence length="463" mass="52163">MQRRSKRILIGMGVVVGLLVAVYGVALARSHGKLRRAYEDLKHAGRPMTAAKVVPEPIPDARNAAPLYQQAVATLKGLPAPKKDLLEYAGRLAYGLLAHDLDADQVSEFEQLIQREEVASALALLEEAMQRPACRFDRDYKAGRLDGPFGFHDLRRLAAIARAGAYRRAKAGDGTAAWEVVRRQFKIADALAPDPSMDTQFARLCLIRDCCYTIQMLCAVSPPDADTCRKLQDILKDLDGVEPLVRAVDAERLVRGEWFFRLSNDELYKAMQDDQPVGNEDNALETINRAMFRIVTFRPLFVAAHAAYLRAMHKAVEMFESPFVPRDTGIRKEFNDARGKHFLTHWATHVNDFFKGVHCDMVARLHMTRAGLGLLEYRTEHGALPPSLDDLKLEKLIDPYVEQPLRYRVEPDGFLVYSVGEDMHDNGGAARQRRRSDDPRSKVPDHDLLWRFSDAEGSTTENI</sequence>
<dbReference type="AlphaFoldDB" id="A0AAW6TZM0"/>
<gene>
    <name evidence="2" type="ORF">QJ522_11715</name>
</gene>
<comment type="caution">
    <text evidence="2">The sequence shown here is derived from an EMBL/GenBank/DDBJ whole genome shotgun (WGS) entry which is preliminary data.</text>
</comment>
<keyword evidence="3" id="KW-1185">Reference proteome</keyword>